<keyword evidence="2" id="KW-0472">Membrane</keyword>
<sequence>MVKLNINPLVIGLWGLFFLLITSPPFNVSAETERLVDQAQLLSEEDKAYLLEQIEATHSEVEADVVVLTTRDANGLSAREYADDYYDQHDFSEDGFLFLIDMDNRQIYLSTSGKMIRYLTDERINQTLDKAAAYLPNENYREAIDTVLTDAVIYYRRGLPNQQGNQVIQDGNSFLRIFIPAVIGVISAGAVYLAIKKEYDLKKPTYHYPYQQYGTLQLISEKDTLVRSYITTRHIPKNPPSSGSSTHTSSGGHTHGGGGRSF</sequence>
<evidence type="ECO:0000259" key="3">
    <source>
        <dbReference type="Pfam" id="PF04536"/>
    </source>
</evidence>
<name>A0AAF0BD18_9ENTE</name>
<dbReference type="EMBL" id="CP116507">
    <property type="protein sequence ID" value="WCG23283.1"/>
    <property type="molecule type" value="Genomic_DNA"/>
</dbReference>
<proteinExistence type="predicted"/>
<dbReference type="Pfam" id="PF04536">
    <property type="entry name" value="TPM_phosphatase"/>
    <property type="match status" value="1"/>
</dbReference>
<keyword evidence="2" id="KW-1133">Transmembrane helix</keyword>
<dbReference type="Proteomes" id="UP001179600">
    <property type="component" value="Chromosome"/>
</dbReference>
<gene>
    <name evidence="4" type="ORF">PML95_03315</name>
</gene>
<organism evidence="4 5">
    <name type="scientific">Vagococcus lutrae</name>
    <dbReference type="NCBI Taxonomy" id="81947"/>
    <lineage>
        <taxon>Bacteria</taxon>
        <taxon>Bacillati</taxon>
        <taxon>Bacillota</taxon>
        <taxon>Bacilli</taxon>
        <taxon>Lactobacillales</taxon>
        <taxon>Enterococcaceae</taxon>
        <taxon>Vagococcus</taxon>
    </lineage>
</organism>
<reference evidence="4" key="1">
    <citation type="submission" date="2023-01" db="EMBL/GenBank/DDBJ databases">
        <title>Oxazolidinone resistance genes in florfenicol resistant enterococci from beef cattle and veal calves at slaughter.</title>
        <authorList>
            <person name="Biggel M."/>
        </authorList>
    </citation>
    <scope>NUCLEOTIDE SEQUENCE</scope>
    <source>
        <strain evidence="4">K204-1</strain>
    </source>
</reference>
<feature type="compositionally biased region" description="Low complexity" evidence="1">
    <location>
        <begin position="241"/>
        <end position="252"/>
    </location>
</feature>
<evidence type="ECO:0000256" key="2">
    <source>
        <dbReference type="SAM" id="Phobius"/>
    </source>
</evidence>
<evidence type="ECO:0000313" key="5">
    <source>
        <dbReference type="Proteomes" id="UP001179600"/>
    </source>
</evidence>
<dbReference type="Gene3D" id="3.10.310.50">
    <property type="match status" value="1"/>
</dbReference>
<dbReference type="InterPro" id="IPR007621">
    <property type="entry name" value="TPM_dom"/>
</dbReference>
<feature type="compositionally biased region" description="Gly residues" evidence="1">
    <location>
        <begin position="253"/>
        <end position="262"/>
    </location>
</feature>
<keyword evidence="2" id="KW-0812">Transmembrane</keyword>
<dbReference type="AlphaFoldDB" id="A0AAF0BD18"/>
<feature type="domain" description="TPM" evidence="3">
    <location>
        <begin position="36"/>
        <end position="150"/>
    </location>
</feature>
<feature type="region of interest" description="Disordered" evidence="1">
    <location>
        <begin position="233"/>
        <end position="262"/>
    </location>
</feature>
<protein>
    <submittedName>
        <fullName evidence="4">TPM domain-containing protein</fullName>
    </submittedName>
</protein>
<dbReference type="RefSeq" id="WP_272163591.1">
    <property type="nucleotide sequence ID" value="NZ_CP116507.1"/>
</dbReference>
<accession>A0AAF0BD18</accession>
<evidence type="ECO:0000313" key="4">
    <source>
        <dbReference type="EMBL" id="WCG23283.1"/>
    </source>
</evidence>
<feature type="transmembrane region" description="Helical" evidence="2">
    <location>
        <begin position="174"/>
        <end position="195"/>
    </location>
</feature>
<evidence type="ECO:0000256" key="1">
    <source>
        <dbReference type="SAM" id="MobiDB-lite"/>
    </source>
</evidence>